<evidence type="ECO:0000256" key="1">
    <source>
        <dbReference type="SAM" id="MobiDB-lite"/>
    </source>
</evidence>
<protein>
    <submittedName>
        <fullName evidence="2">Uncharacterized protein</fullName>
    </submittedName>
</protein>
<reference evidence="2" key="1">
    <citation type="submission" date="2020-11" db="EMBL/GenBank/DDBJ databases">
        <authorList>
            <person name="Tran Van P."/>
        </authorList>
    </citation>
    <scope>NUCLEOTIDE SEQUENCE</scope>
</reference>
<gene>
    <name evidence="2" type="ORF">CTOB1V02_LOCUS1264</name>
</gene>
<feature type="region of interest" description="Disordered" evidence="1">
    <location>
        <begin position="14"/>
        <end position="69"/>
    </location>
</feature>
<proteinExistence type="predicted"/>
<name>A0A7R8W2R4_9CRUS</name>
<dbReference type="AlphaFoldDB" id="A0A7R8W2R4"/>
<feature type="compositionally biased region" description="Polar residues" evidence="1">
    <location>
        <begin position="38"/>
        <end position="53"/>
    </location>
</feature>
<evidence type="ECO:0000313" key="2">
    <source>
        <dbReference type="EMBL" id="CAD7223274.1"/>
    </source>
</evidence>
<dbReference type="EMBL" id="OB660177">
    <property type="protein sequence ID" value="CAD7223274.1"/>
    <property type="molecule type" value="Genomic_DNA"/>
</dbReference>
<feature type="compositionally biased region" description="Low complexity" evidence="1">
    <location>
        <begin position="526"/>
        <end position="536"/>
    </location>
</feature>
<organism evidence="2">
    <name type="scientific">Cyprideis torosa</name>
    <dbReference type="NCBI Taxonomy" id="163714"/>
    <lineage>
        <taxon>Eukaryota</taxon>
        <taxon>Metazoa</taxon>
        <taxon>Ecdysozoa</taxon>
        <taxon>Arthropoda</taxon>
        <taxon>Crustacea</taxon>
        <taxon>Oligostraca</taxon>
        <taxon>Ostracoda</taxon>
        <taxon>Podocopa</taxon>
        <taxon>Podocopida</taxon>
        <taxon>Cytherocopina</taxon>
        <taxon>Cytheroidea</taxon>
        <taxon>Cytherideidae</taxon>
        <taxon>Cyprideis</taxon>
    </lineage>
</organism>
<sequence length="558" mass="62069">MELSRRSCCVQASLHDNLSRSPPRQLPSPGPLTAYALHSTSESLYQHRSSTSPLHPGHGSQGGAPFRWPEPTGPITAYATVSAEQPPPPLKRYPVIGPPRTYTRLPNISVPSYPPPVSGPTSLSFVQRHTVYYAALASTSNSSSLNCAHPWFPATPSNTYASIRPRQPITVSPVSYLAIPACAATQAAPSPPSPHFQAKNADSFPRPALPLRNHKLELQENNVESIKSSIKLKQLPRQTSTTTMAKSSSQIFYQQPPLLFKTSQNIGTFNVTDTFEPPRPQTRFPRMQLSEMDTNLNRPVNPLSPITQKFRRHVFLTETSISDFVIKRSISELDESGSNLSSETCSAVFTDFTNTMGSAGKEEIYWETTGPIPVPQRKQKVRQRRKNFGSKIDLNGIQLFKWSDTRRDLEVGTPDPPSTVSENTGVESTLPLSSRMTRMRHSSNPGKDIPALRMQEDSTAVKLLKLLVDSHSQINRTGMTSEIVKHRSHQTRHRGGEKLSYDDYAESLRRYRNRLRKQAVSVFDASGSTSTSTGTGQTWTYKPRSLPTVKRRQNLDIV</sequence>
<feature type="region of interest" description="Disordered" evidence="1">
    <location>
        <begin position="524"/>
        <end position="545"/>
    </location>
</feature>
<accession>A0A7R8W2R4</accession>